<dbReference type="AlphaFoldDB" id="A0AAE0ZUH6"/>
<dbReference type="Proteomes" id="UP001283361">
    <property type="component" value="Unassembled WGS sequence"/>
</dbReference>
<keyword evidence="2" id="KW-1185">Reference proteome</keyword>
<accession>A0AAE0ZUH6</accession>
<evidence type="ECO:0000313" key="2">
    <source>
        <dbReference type="Proteomes" id="UP001283361"/>
    </source>
</evidence>
<dbReference type="EMBL" id="JAWDGP010003292">
    <property type="protein sequence ID" value="KAK3775660.1"/>
    <property type="molecule type" value="Genomic_DNA"/>
</dbReference>
<organism evidence="1 2">
    <name type="scientific">Elysia crispata</name>
    <name type="common">lettuce slug</name>
    <dbReference type="NCBI Taxonomy" id="231223"/>
    <lineage>
        <taxon>Eukaryota</taxon>
        <taxon>Metazoa</taxon>
        <taxon>Spiralia</taxon>
        <taxon>Lophotrochozoa</taxon>
        <taxon>Mollusca</taxon>
        <taxon>Gastropoda</taxon>
        <taxon>Heterobranchia</taxon>
        <taxon>Euthyneura</taxon>
        <taxon>Panpulmonata</taxon>
        <taxon>Sacoglossa</taxon>
        <taxon>Placobranchoidea</taxon>
        <taxon>Plakobranchidae</taxon>
        <taxon>Elysia</taxon>
    </lineage>
</organism>
<comment type="caution">
    <text evidence="1">The sequence shown here is derived from an EMBL/GenBank/DDBJ whole genome shotgun (WGS) entry which is preliminary data.</text>
</comment>
<name>A0AAE0ZUH6_9GAST</name>
<evidence type="ECO:0000313" key="1">
    <source>
        <dbReference type="EMBL" id="KAK3775660.1"/>
    </source>
</evidence>
<gene>
    <name evidence="1" type="ORF">RRG08_049840</name>
</gene>
<reference evidence="1" key="1">
    <citation type="journal article" date="2023" name="G3 (Bethesda)">
        <title>A reference genome for the long-term kleptoplast-retaining sea slug Elysia crispata morphotype clarki.</title>
        <authorList>
            <person name="Eastman K.E."/>
            <person name="Pendleton A.L."/>
            <person name="Shaikh M.A."/>
            <person name="Suttiyut T."/>
            <person name="Ogas R."/>
            <person name="Tomko P."/>
            <person name="Gavelis G."/>
            <person name="Widhalm J.R."/>
            <person name="Wisecaver J.H."/>
        </authorList>
    </citation>
    <scope>NUCLEOTIDE SEQUENCE</scope>
    <source>
        <strain evidence="1">ECLA1</strain>
    </source>
</reference>
<protein>
    <submittedName>
        <fullName evidence="1">Uncharacterized protein</fullName>
    </submittedName>
</protein>
<sequence length="122" mass="13932">MFSQFKNNPAPDLKMTIFCTKHCKTKGSGDTVTIPFYQNRIQKTTSKAFWHQGLGYFVYTLQKCGQYDHPHRDLKEKQKNLLHKSYKILGTLDGSLATALEAQFFIVPPTESHKDLPCPAPK</sequence>
<proteinExistence type="predicted"/>